<dbReference type="GeneID" id="91011491"/>
<dbReference type="RefSeq" id="WP_013333831.1">
    <property type="nucleotide sequence ID" value="NC_014532.2"/>
</dbReference>
<evidence type="ECO:0000313" key="1">
    <source>
        <dbReference type="EMBL" id="WPU46545.1"/>
    </source>
</evidence>
<accession>A0ABZ0T4K7</accession>
<dbReference type="EMBL" id="CP139472">
    <property type="protein sequence ID" value="WPU46545.1"/>
    <property type="molecule type" value="Genomic_DNA"/>
</dbReference>
<gene>
    <name evidence="1" type="ORF">SR933_14990</name>
</gene>
<organism evidence="1 2">
    <name type="scientific">Halomonas elongata (strain ATCC 33173 / DSM 2581 / NBRC 15536 / NCIMB 2198 / 1H9)</name>
    <dbReference type="NCBI Taxonomy" id="768066"/>
    <lineage>
        <taxon>Bacteria</taxon>
        <taxon>Pseudomonadati</taxon>
        <taxon>Pseudomonadota</taxon>
        <taxon>Gammaproteobacteria</taxon>
        <taxon>Oceanospirillales</taxon>
        <taxon>Halomonadaceae</taxon>
        <taxon>Halomonas</taxon>
    </lineage>
</organism>
<evidence type="ECO:0000313" key="2">
    <source>
        <dbReference type="Proteomes" id="UP001322512"/>
    </source>
</evidence>
<dbReference type="Proteomes" id="UP001322512">
    <property type="component" value="Chromosome"/>
</dbReference>
<name>A0ABZ0T4K7_HALED</name>
<proteinExistence type="predicted"/>
<sequence length="148" mass="17156">MRNTRFGRHPADWAGDLKQELDRLFRLLYAPRVRLERRNEWNHRLGTRYQSVWLLVEFPGATPPFPGMFTWQAEATWSTGWFGGETRKVVITEQDLSLDIGGRHGDRPVYRRVYHDDAKGATLQGLSGTLYYRPRPGLTLSPIELSID</sequence>
<reference evidence="1 2" key="1">
    <citation type="submission" date="2023-11" db="EMBL/GenBank/DDBJ databases">
        <title>MicrobeMod: A computational toolkit for identifying prokaryotic methylation and restriction-modification with nanopore sequencing.</title>
        <authorList>
            <person name="Crits-Christoph A."/>
            <person name="Kang S.C."/>
            <person name="Lee H."/>
            <person name="Ostrov N."/>
        </authorList>
    </citation>
    <scope>NUCLEOTIDE SEQUENCE [LARGE SCALE GENOMIC DNA]</scope>
    <source>
        <strain evidence="1 2">ATCC 33173</strain>
    </source>
</reference>
<protein>
    <submittedName>
        <fullName evidence="1">Uncharacterized protein</fullName>
    </submittedName>
</protein>
<keyword evidence="2" id="KW-1185">Reference proteome</keyword>